<organism evidence="2 3">
    <name type="scientific">Laccaria amethystina LaAM-08-1</name>
    <dbReference type="NCBI Taxonomy" id="1095629"/>
    <lineage>
        <taxon>Eukaryota</taxon>
        <taxon>Fungi</taxon>
        <taxon>Dikarya</taxon>
        <taxon>Basidiomycota</taxon>
        <taxon>Agaricomycotina</taxon>
        <taxon>Agaricomycetes</taxon>
        <taxon>Agaricomycetidae</taxon>
        <taxon>Agaricales</taxon>
        <taxon>Agaricineae</taxon>
        <taxon>Hydnangiaceae</taxon>
        <taxon>Laccaria</taxon>
    </lineage>
</organism>
<evidence type="ECO:0000313" key="3">
    <source>
        <dbReference type="Proteomes" id="UP000054477"/>
    </source>
</evidence>
<reference evidence="3" key="2">
    <citation type="submission" date="2015-01" db="EMBL/GenBank/DDBJ databases">
        <title>Evolutionary Origins and Diversification of the Mycorrhizal Mutualists.</title>
        <authorList>
            <consortium name="DOE Joint Genome Institute"/>
            <consortium name="Mycorrhizal Genomics Consortium"/>
            <person name="Kohler A."/>
            <person name="Kuo A."/>
            <person name="Nagy L.G."/>
            <person name="Floudas D."/>
            <person name="Copeland A."/>
            <person name="Barry K.W."/>
            <person name="Cichocki N."/>
            <person name="Veneault-Fourrey C."/>
            <person name="LaButti K."/>
            <person name="Lindquist E.A."/>
            <person name="Lipzen A."/>
            <person name="Lundell T."/>
            <person name="Morin E."/>
            <person name="Murat C."/>
            <person name="Riley R."/>
            <person name="Ohm R."/>
            <person name="Sun H."/>
            <person name="Tunlid A."/>
            <person name="Henrissat B."/>
            <person name="Grigoriev I.V."/>
            <person name="Hibbett D.S."/>
            <person name="Martin F."/>
        </authorList>
    </citation>
    <scope>NUCLEOTIDE SEQUENCE [LARGE SCALE GENOMIC DNA]</scope>
    <source>
        <strain evidence="3">LaAM-08-1</strain>
    </source>
</reference>
<dbReference type="HOGENOM" id="CLU_1981907_0_0_1"/>
<reference evidence="2 3" key="1">
    <citation type="submission" date="2014-04" db="EMBL/GenBank/DDBJ databases">
        <authorList>
            <consortium name="DOE Joint Genome Institute"/>
            <person name="Kuo A."/>
            <person name="Kohler A."/>
            <person name="Nagy L.G."/>
            <person name="Floudas D."/>
            <person name="Copeland A."/>
            <person name="Barry K.W."/>
            <person name="Cichocki N."/>
            <person name="Veneault-Fourrey C."/>
            <person name="LaButti K."/>
            <person name="Lindquist E.A."/>
            <person name="Lipzen A."/>
            <person name="Lundell T."/>
            <person name="Morin E."/>
            <person name="Murat C."/>
            <person name="Sun H."/>
            <person name="Tunlid A."/>
            <person name="Henrissat B."/>
            <person name="Grigoriev I.V."/>
            <person name="Hibbett D.S."/>
            <person name="Martin F."/>
            <person name="Nordberg H.P."/>
            <person name="Cantor M.N."/>
            <person name="Hua S.X."/>
        </authorList>
    </citation>
    <scope>NUCLEOTIDE SEQUENCE [LARGE SCALE GENOMIC DNA]</scope>
    <source>
        <strain evidence="2 3">LaAM-08-1</strain>
    </source>
</reference>
<protein>
    <submittedName>
        <fullName evidence="2">Uncharacterized protein</fullName>
    </submittedName>
</protein>
<accession>A0A0C9XQF7</accession>
<evidence type="ECO:0000256" key="1">
    <source>
        <dbReference type="SAM" id="MobiDB-lite"/>
    </source>
</evidence>
<dbReference type="Proteomes" id="UP000054477">
    <property type="component" value="Unassembled WGS sequence"/>
</dbReference>
<name>A0A0C9XQF7_9AGAR</name>
<gene>
    <name evidence="2" type="ORF">K443DRAFT_8018</name>
</gene>
<feature type="region of interest" description="Disordered" evidence="1">
    <location>
        <begin position="26"/>
        <end position="80"/>
    </location>
</feature>
<sequence>MPYIPTENHLPKKDVGKFCEWEFCPNTNLQPSTSPPPSSETMPSLATVNDGHPHPQRPSMAHNNPSTPRNDKKDAWAPRQQVNERGHRFALVTVRWQLTVNDDISRRSSFAVLYTPPQVLISAEHC</sequence>
<feature type="compositionally biased region" description="Basic and acidic residues" evidence="1">
    <location>
        <begin position="69"/>
        <end position="80"/>
    </location>
</feature>
<evidence type="ECO:0000313" key="2">
    <source>
        <dbReference type="EMBL" id="KIJ99896.1"/>
    </source>
</evidence>
<dbReference type="AlphaFoldDB" id="A0A0C9XQF7"/>
<dbReference type="EMBL" id="KN838636">
    <property type="protein sequence ID" value="KIJ99896.1"/>
    <property type="molecule type" value="Genomic_DNA"/>
</dbReference>
<proteinExistence type="predicted"/>
<keyword evidence="3" id="KW-1185">Reference proteome</keyword>